<protein>
    <submittedName>
        <fullName evidence="2">NAD-dependent epimerase/dehydratase family protein</fullName>
    </submittedName>
</protein>
<dbReference type="PANTHER" id="PTHR43245">
    <property type="entry name" value="BIFUNCTIONAL POLYMYXIN RESISTANCE PROTEIN ARNA"/>
    <property type="match status" value="1"/>
</dbReference>
<dbReference type="AlphaFoldDB" id="A0A4U0NF15"/>
<comment type="caution">
    <text evidence="2">The sequence shown here is derived from an EMBL/GenBank/DDBJ whole genome shotgun (WGS) entry which is preliminary data.</text>
</comment>
<dbReference type="EMBL" id="SUMB01000006">
    <property type="protein sequence ID" value="TJZ52152.1"/>
    <property type="molecule type" value="Genomic_DNA"/>
</dbReference>
<dbReference type="InterPro" id="IPR001509">
    <property type="entry name" value="Epimerase_deHydtase"/>
</dbReference>
<dbReference type="RefSeq" id="WP_136741451.1">
    <property type="nucleotide sequence ID" value="NZ_SUMB01000006.1"/>
</dbReference>
<organism evidence="2 3">
    <name type="scientific">Streptomyces piniterrae</name>
    <dbReference type="NCBI Taxonomy" id="2571125"/>
    <lineage>
        <taxon>Bacteria</taxon>
        <taxon>Bacillati</taxon>
        <taxon>Actinomycetota</taxon>
        <taxon>Actinomycetes</taxon>
        <taxon>Kitasatosporales</taxon>
        <taxon>Streptomycetaceae</taxon>
        <taxon>Streptomyces</taxon>
    </lineage>
</organism>
<evidence type="ECO:0000313" key="2">
    <source>
        <dbReference type="EMBL" id="TJZ52152.1"/>
    </source>
</evidence>
<dbReference type="InterPro" id="IPR036291">
    <property type="entry name" value="NAD(P)-bd_dom_sf"/>
</dbReference>
<keyword evidence="3" id="KW-1185">Reference proteome</keyword>
<dbReference type="OrthoDB" id="3288614at2"/>
<dbReference type="SUPFAM" id="SSF51735">
    <property type="entry name" value="NAD(P)-binding Rossmann-fold domains"/>
    <property type="match status" value="1"/>
</dbReference>
<evidence type="ECO:0000259" key="1">
    <source>
        <dbReference type="Pfam" id="PF01370"/>
    </source>
</evidence>
<gene>
    <name evidence="2" type="ORF">FCH28_20220</name>
</gene>
<dbReference type="Pfam" id="PF01370">
    <property type="entry name" value="Epimerase"/>
    <property type="match status" value="1"/>
</dbReference>
<proteinExistence type="predicted"/>
<dbReference type="InterPro" id="IPR050177">
    <property type="entry name" value="Lipid_A_modif_metabolic_enz"/>
</dbReference>
<evidence type="ECO:0000313" key="3">
    <source>
        <dbReference type="Proteomes" id="UP000308697"/>
    </source>
</evidence>
<name>A0A4U0NF15_9ACTN</name>
<accession>A0A4U0NF15</accession>
<reference evidence="2 3" key="1">
    <citation type="submission" date="2019-04" db="EMBL/GenBank/DDBJ databases">
        <title>Streptomyces piniterrae sp. nov., a heliquinomycin-producing actinomycete isolated from rhizosphere soil of Pinus yunnanensis.</title>
        <authorList>
            <person name="Zhuang X."/>
            <person name="Zhao J."/>
        </authorList>
    </citation>
    <scope>NUCLEOTIDE SEQUENCE [LARGE SCALE GENOMIC DNA]</scope>
    <source>
        <strain evidence="3">jys28</strain>
    </source>
</reference>
<sequence>MTAPAARPLVVVLGASGYLGTAVTRELAARDIRLRLVSRRPAGVPEGARAVIEEFGADLTDRARLAAAVEGADVVVHLVARIAGATSWRGAAADPAIERVNVGLVHDLVDVLRENAVPGRRPAVLFAGTVASVGVPGKVRIDGSEPDDPRSAYPRQKLAAERALKAAGEEGLLRAVSLRMPTIFGPGPKDTAAERGVVVTMIRRALQGSRLELWDRTVRREMIHVTDVARAFAAALDHVDALAGRHWLIGTGRSEPLGDMFTAIAAAVADHTGAEPVPVVEVPPPAEAEATDLQGMEVDASAFTRITGWHPVAERSVALPALVAEVAARAVPSRVRTGNPMTANAGRPGR</sequence>
<dbReference type="CDD" id="cd08946">
    <property type="entry name" value="SDR_e"/>
    <property type="match status" value="1"/>
</dbReference>
<feature type="domain" description="NAD-dependent epimerase/dehydratase" evidence="1">
    <location>
        <begin position="10"/>
        <end position="250"/>
    </location>
</feature>
<dbReference type="Proteomes" id="UP000308697">
    <property type="component" value="Unassembled WGS sequence"/>
</dbReference>
<dbReference type="Gene3D" id="3.40.50.720">
    <property type="entry name" value="NAD(P)-binding Rossmann-like Domain"/>
    <property type="match status" value="1"/>
</dbReference>